<dbReference type="CDD" id="cd00086">
    <property type="entry name" value="homeodomain"/>
    <property type="match status" value="1"/>
</dbReference>
<feature type="region of interest" description="Disordered" evidence="3">
    <location>
        <begin position="354"/>
        <end position="414"/>
    </location>
</feature>
<dbReference type="SUPFAM" id="SSF46689">
    <property type="entry name" value="Homeodomain-like"/>
    <property type="match status" value="1"/>
</dbReference>
<feature type="compositionally biased region" description="Acidic residues" evidence="3">
    <location>
        <begin position="394"/>
        <end position="410"/>
    </location>
</feature>
<name>A0AA88L3H6_ARTSF</name>
<dbReference type="GO" id="GO:0003677">
    <property type="term" value="F:DNA binding"/>
    <property type="evidence" value="ECO:0007669"/>
    <property type="project" value="UniProtKB-UniRule"/>
</dbReference>
<comment type="subcellular location">
    <subcellularLocation>
        <location evidence="1 2">Nucleus</location>
    </subcellularLocation>
</comment>
<evidence type="ECO:0000256" key="1">
    <source>
        <dbReference type="ARBA" id="ARBA00004123"/>
    </source>
</evidence>
<dbReference type="Gene3D" id="1.10.10.60">
    <property type="entry name" value="Homeodomain-like"/>
    <property type="match status" value="1"/>
</dbReference>
<dbReference type="PRINTS" id="PR00253">
    <property type="entry name" value="GABAARECEPTR"/>
</dbReference>
<dbReference type="AlphaFoldDB" id="A0AA88L3H6"/>
<dbReference type="GO" id="GO:0005216">
    <property type="term" value="F:monoatomic ion channel activity"/>
    <property type="evidence" value="ECO:0007669"/>
    <property type="project" value="InterPro"/>
</dbReference>
<keyword evidence="4" id="KW-0472">Membrane</keyword>
<dbReference type="InterPro" id="IPR006028">
    <property type="entry name" value="GABAA/Glycine_rcpt"/>
</dbReference>
<keyword evidence="4" id="KW-0812">Transmembrane</keyword>
<proteinExistence type="predicted"/>
<keyword evidence="2" id="KW-0238">DNA-binding</keyword>
<comment type="caution">
    <text evidence="6">The sequence shown here is derived from an EMBL/GenBank/DDBJ whole genome shotgun (WGS) entry which is preliminary data.</text>
</comment>
<keyword evidence="4" id="KW-1133">Transmembrane helix</keyword>
<dbReference type="PANTHER" id="PTHR46704:SF1">
    <property type="entry name" value="TELOMERE LENGTH REGULATION PROTEIN TEL2 HOMOLOG"/>
    <property type="match status" value="1"/>
</dbReference>
<dbReference type="Proteomes" id="UP001187531">
    <property type="component" value="Unassembled WGS sequence"/>
</dbReference>
<evidence type="ECO:0000256" key="2">
    <source>
        <dbReference type="PROSITE-ProRule" id="PRU00108"/>
    </source>
</evidence>
<evidence type="ECO:0000313" key="7">
    <source>
        <dbReference type="Proteomes" id="UP001187531"/>
    </source>
</evidence>
<keyword evidence="7" id="KW-1185">Reference proteome</keyword>
<dbReference type="Gene3D" id="1.20.58.390">
    <property type="entry name" value="Neurotransmitter-gated ion-channel transmembrane domain"/>
    <property type="match status" value="1"/>
</dbReference>
<organism evidence="6 7">
    <name type="scientific">Artemia franciscana</name>
    <name type="common">Brine shrimp</name>
    <name type="synonym">Artemia sanfranciscana</name>
    <dbReference type="NCBI Taxonomy" id="6661"/>
    <lineage>
        <taxon>Eukaryota</taxon>
        <taxon>Metazoa</taxon>
        <taxon>Ecdysozoa</taxon>
        <taxon>Arthropoda</taxon>
        <taxon>Crustacea</taxon>
        <taxon>Branchiopoda</taxon>
        <taxon>Anostraca</taxon>
        <taxon>Artemiidae</taxon>
        <taxon>Artemia</taxon>
    </lineage>
</organism>
<dbReference type="InterPro" id="IPR009057">
    <property type="entry name" value="Homeodomain-like_sf"/>
</dbReference>
<protein>
    <recommendedName>
        <fullName evidence="5">Homeobox domain-containing protein</fullName>
    </recommendedName>
</protein>
<accession>A0AA88L3H6</accession>
<dbReference type="EMBL" id="JAVRJZ010000010">
    <property type="protein sequence ID" value="KAK2717493.1"/>
    <property type="molecule type" value="Genomic_DNA"/>
</dbReference>
<evidence type="ECO:0000256" key="4">
    <source>
        <dbReference type="SAM" id="Phobius"/>
    </source>
</evidence>
<evidence type="ECO:0000259" key="5">
    <source>
        <dbReference type="PROSITE" id="PS50071"/>
    </source>
</evidence>
<dbReference type="PANTHER" id="PTHR46704">
    <property type="entry name" value="CXC DOMAIN-CONTAINING PROTEIN-RELATED"/>
    <property type="match status" value="1"/>
</dbReference>
<gene>
    <name evidence="6" type="ORF">QYM36_006317</name>
</gene>
<evidence type="ECO:0000256" key="3">
    <source>
        <dbReference type="SAM" id="MobiDB-lite"/>
    </source>
</evidence>
<evidence type="ECO:0000313" key="6">
    <source>
        <dbReference type="EMBL" id="KAK2717493.1"/>
    </source>
</evidence>
<keyword evidence="2" id="KW-0539">Nucleus</keyword>
<dbReference type="SUPFAM" id="SSF90112">
    <property type="entry name" value="Neurotransmitter-gated ion-channel transmembrane pore"/>
    <property type="match status" value="1"/>
</dbReference>
<dbReference type="InterPro" id="IPR001356">
    <property type="entry name" value="HD"/>
</dbReference>
<dbReference type="GO" id="GO:0016020">
    <property type="term" value="C:membrane"/>
    <property type="evidence" value="ECO:0007669"/>
    <property type="project" value="InterPro"/>
</dbReference>
<dbReference type="GO" id="GO:0004888">
    <property type="term" value="F:transmembrane signaling receptor activity"/>
    <property type="evidence" value="ECO:0007669"/>
    <property type="project" value="InterPro"/>
</dbReference>
<sequence length="528" mass="59672">MNSFLGVGEAYSVKHIQRLLLESYGDRVLITDLPGKASIVTFRETAHFILNEHRTLPKDQSEDVEIMNMIKTVARIIKNEAKSLPPLSEEYPSFKSLDNVETCLSYLPKSLRLLLCELIPGENENIAVAALGQAIVQTCLPRTVLAPLQVFVAVQLHHHFGSRFLIDNVHKLGFCSSYKEVLRFERNAAASHGTGLFLQFAADNVDHDVCMIDGKGTFHLMGIIAIVSPKTKTTIPSIPRMEINAETLKDIAGMTFHFYNRRNKEGAGMVYKTLQSYTTSEKYSSSEQHVTATAARIQRDTKDLLTFLEFLLENSPFTSSTELRSIGSGLIAHKGVNAEDAKAVKVWFQNRRTKHKRVQTDDEEPLQTSKEGDKTDPSLPREPSTSNQIKQEESESEIDLEESEDDEDQNNEFFSNPYLITSERARKMFVFMALMEYMLVNILLGDSDGPKPPPEPPKPDKVFDLAAKETARMLTGQPPRPPGPTPAQIARMRALNVDRFSRYFFPLSFFFLNLTYWLVFLPLSMYSY</sequence>
<dbReference type="InterPro" id="IPR036719">
    <property type="entry name" value="Neuro-gated_channel_TM_sf"/>
</dbReference>
<feature type="DNA-binding region" description="Homeobox" evidence="2">
    <location>
        <begin position="303"/>
        <end position="359"/>
    </location>
</feature>
<reference evidence="6" key="1">
    <citation type="submission" date="2023-07" db="EMBL/GenBank/DDBJ databases">
        <title>Chromosome-level genome assembly of Artemia franciscana.</title>
        <authorList>
            <person name="Jo E."/>
        </authorList>
    </citation>
    <scope>NUCLEOTIDE SEQUENCE</scope>
    <source>
        <tissue evidence="6">Whole body</tissue>
    </source>
</reference>
<feature type="transmembrane region" description="Helical" evidence="4">
    <location>
        <begin position="503"/>
        <end position="523"/>
    </location>
</feature>
<keyword evidence="2" id="KW-0371">Homeobox</keyword>
<feature type="domain" description="Homeobox" evidence="5">
    <location>
        <begin position="301"/>
        <end position="358"/>
    </location>
</feature>
<dbReference type="GO" id="GO:0005634">
    <property type="term" value="C:nucleus"/>
    <property type="evidence" value="ECO:0007669"/>
    <property type="project" value="UniProtKB-SubCell"/>
</dbReference>
<dbReference type="InterPro" id="IPR038050">
    <property type="entry name" value="Neuro_actylchol_rec"/>
</dbReference>
<dbReference type="PROSITE" id="PS50071">
    <property type="entry name" value="HOMEOBOX_2"/>
    <property type="match status" value="1"/>
</dbReference>